<dbReference type="EMBL" id="CP114584">
    <property type="protein sequence ID" value="WBA15251.1"/>
    <property type="molecule type" value="Genomic_DNA"/>
</dbReference>
<gene>
    <name evidence="2" type="ORF">N7E60_02760</name>
</gene>
<feature type="compositionally biased region" description="Basic and acidic residues" evidence="1">
    <location>
        <begin position="30"/>
        <end position="41"/>
    </location>
</feature>
<accession>A0ABY7LFW2</accession>
<evidence type="ECO:0000256" key="1">
    <source>
        <dbReference type="SAM" id="MobiDB-lite"/>
    </source>
</evidence>
<dbReference type="RefSeq" id="WP_268794307.1">
    <property type="nucleotide sequence ID" value="NZ_CP114584.1"/>
</dbReference>
<proteinExistence type="predicted"/>
<dbReference type="Proteomes" id="UP001164676">
    <property type="component" value="Chromosome"/>
</dbReference>
<feature type="region of interest" description="Disordered" evidence="1">
    <location>
        <begin position="1"/>
        <end position="41"/>
    </location>
</feature>
<protein>
    <submittedName>
        <fullName evidence="2">Uncharacterized protein</fullName>
    </submittedName>
</protein>
<feature type="compositionally biased region" description="Polar residues" evidence="1">
    <location>
        <begin position="1"/>
        <end position="15"/>
    </location>
</feature>
<reference evidence="2" key="1">
    <citation type="submission" date="2022-09" db="EMBL/GenBank/DDBJ databases">
        <authorList>
            <person name="Li Z.-J."/>
        </authorList>
    </citation>
    <scope>NUCLEOTIDE SEQUENCE</scope>
    <source>
        <strain evidence="2">TGB10</strain>
    </source>
</reference>
<organism evidence="2 3">
    <name type="scientific">Salinivibrio proteolyticus</name>
    <dbReference type="NCBI Taxonomy" id="334715"/>
    <lineage>
        <taxon>Bacteria</taxon>
        <taxon>Pseudomonadati</taxon>
        <taxon>Pseudomonadota</taxon>
        <taxon>Gammaproteobacteria</taxon>
        <taxon>Vibrionales</taxon>
        <taxon>Vibrionaceae</taxon>
        <taxon>Salinivibrio</taxon>
    </lineage>
</organism>
<name>A0ABY7LFW2_9GAMM</name>
<sequence length="41" mass="4763">MTRTLSPRSHASLPTPNRAVQGRCQRHYHAHTERTKDRATH</sequence>
<evidence type="ECO:0000313" key="3">
    <source>
        <dbReference type="Proteomes" id="UP001164676"/>
    </source>
</evidence>
<keyword evidence="3" id="KW-1185">Reference proteome</keyword>
<evidence type="ECO:0000313" key="2">
    <source>
        <dbReference type="EMBL" id="WBA15251.1"/>
    </source>
</evidence>